<dbReference type="Proteomes" id="UP000297983">
    <property type="component" value="Unassembled WGS sequence"/>
</dbReference>
<evidence type="ECO:0000313" key="3">
    <source>
        <dbReference type="EMBL" id="TFD71349.1"/>
    </source>
</evidence>
<comment type="cofactor">
    <cofactor evidence="1">
        <name>heme b</name>
        <dbReference type="ChEBI" id="CHEBI:60344"/>
    </cofactor>
    <text evidence="1">Binds 1 heme b group per subunit, that coordinates a highly solvent-exposed Fe(III) atom.</text>
</comment>
<keyword evidence="4" id="KW-1185">Reference proteome</keyword>
<keyword evidence="1" id="KW-0413">Isomerase</keyword>
<feature type="short sequence motif" description="GXWXGXG" evidence="1">
    <location>
        <begin position="20"/>
        <end position="26"/>
    </location>
</feature>
<comment type="catalytic activity">
    <reaction evidence="1">
        <text>peroxynitrite = nitrate</text>
        <dbReference type="Rhea" id="RHEA:63116"/>
        <dbReference type="ChEBI" id="CHEBI:17632"/>
        <dbReference type="ChEBI" id="CHEBI:25941"/>
    </reaction>
</comment>
<reference evidence="3 4" key="1">
    <citation type="submission" date="2019-03" db="EMBL/GenBank/DDBJ databases">
        <title>Genomics of glacier-inhabiting Cryobacterium strains.</title>
        <authorList>
            <person name="Liu Q."/>
            <person name="Xin Y.-H."/>
        </authorList>
    </citation>
    <scope>NUCLEOTIDE SEQUENCE [LARGE SCALE GENOMIC DNA]</scope>
    <source>
        <strain evidence="3 4">Hz16</strain>
    </source>
</reference>
<accession>A0A4R9AY19</accession>
<dbReference type="CDD" id="cd07828">
    <property type="entry name" value="lipocalin_heme-bd-THAP4-like"/>
    <property type="match status" value="1"/>
</dbReference>
<sequence>MIDLPVGLPSELVPLSWLIGVWEGSGVLEYKIGDESVSRTFGHRISFSHDGLPHLNYSSYTWLEPDAPAASSEVDADAAAPALSASNLSDAMLSGDKLPLVTETGYWRLSRHQGDGDPGPGMLPGTGERPFTSAAAVETLRNRDGGFDIEVTLVHPGGVAELYLGQVKGPRIDLATDAVLRTVGAKPYAAATRLYGLVDNHLLWAWDIAALGQDLRTHSSGRLARVE</sequence>
<dbReference type="Pfam" id="PF08768">
    <property type="entry name" value="THAP4_heme-bd"/>
    <property type="match status" value="1"/>
</dbReference>
<dbReference type="InterPro" id="IPR014878">
    <property type="entry name" value="THAP4-like_heme-bd"/>
</dbReference>
<comment type="similarity">
    <text evidence="1">Belongs to the nitrobindin family.</text>
</comment>
<dbReference type="HAMAP" id="MF_01297">
    <property type="entry name" value="nitrobindin"/>
    <property type="match status" value="1"/>
</dbReference>
<dbReference type="InterPro" id="IPR022939">
    <property type="entry name" value="Nb(III)_bact/plant"/>
</dbReference>
<comment type="domain">
    <text evidence="1">Forms a 10-stranded antiparallel beta-barrel structure able to accommodate a hydrophobic ligand in its interior. In fact, this fold hosts the heme group, which is located in a wide surface cleft.</text>
</comment>
<gene>
    <name evidence="3" type="ORF">E3T50_07220</name>
</gene>
<dbReference type="InterPro" id="IPR012674">
    <property type="entry name" value="Calycin"/>
</dbReference>
<dbReference type="GO" id="GO:0020037">
    <property type="term" value="F:heme binding"/>
    <property type="evidence" value="ECO:0007669"/>
    <property type="project" value="UniProtKB-UniRule"/>
</dbReference>
<dbReference type="RefSeq" id="WP_134551226.1">
    <property type="nucleotide sequence ID" value="NZ_SOHL01000013.1"/>
</dbReference>
<evidence type="ECO:0000256" key="1">
    <source>
        <dbReference type="HAMAP-Rule" id="MF_01297"/>
    </source>
</evidence>
<protein>
    <recommendedName>
        <fullName evidence="1">Peroxynitrite isomerase</fullName>
        <ecNumber evidence="1">5.99.-.-</ecNumber>
    </recommendedName>
    <alternativeName>
        <fullName evidence="1">Ferric nitrobindin</fullName>
        <shortName evidence="1">Nb(III)</shortName>
    </alternativeName>
</protein>
<dbReference type="SUPFAM" id="SSF50814">
    <property type="entry name" value="Lipocalins"/>
    <property type="match status" value="1"/>
</dbReference>
<keyword evidence="1" id="KW-0349">Heme</keyword>
<dbReference type="PANTHER" id="PTHR15854:SF4">
    <property type="entry name" value="PEROXYNITRITE ISOMERASE THAP4"/>
    <property type="match status" value="1"/>
</dbReference>
<comment type="caution">
    <text evidence="1">Lacks conserved residue(s) required for the propagation of feature annotation.</text>
</comment>
<proteinExistence type="inferred from homology"/>
<feature type="binding site" description="axial binding residue" evidence="1">
    <location>
        <position position="218"/>
    </location>
    <ligand>
        <name>heme b</name>
        <dbReference type="ChEBI" id="CHEBI:60344"/>
    </ligand>
    <ligandPart>
        <name>Fe</name>
        <dbReference type="ChEBI" id="CHEBI:18248"/>
    </ligandPart>
</feature>
<organism evidence="3 4">
    <name type="scientific">Cryobacterium gelidum</name>
    <dbReference type="NCBI Taxonomy" id="1259164"/>
    <lineage>
        <taxon>Bacteria</taxon>
        <taxon>Bacillati</taxon>
        <taxon>Actinomycetota</taxon>
        <taxon>Actinomycetes</taxon>
        <taxon>Micrococcales</taxon>
        <taxon>Microbacteriaceae</taxon>
        <taxon>Cryobacterium</taxon>
    </lineage>
</organism>
<dbReference type="Gene3D" id="2.40.128.20">
    <property type="match status" value="1"/>
</dbReference>
<evidence type="ECO:0000313" key="4">
    <source>
        <dbReference type="Proteomes" id="UP000297983"/>
    </source>
</evidence>
<keyword evidence="1" id="KW-0479">Metal-binding</keyword>
<comment type="function">
    <text evidence="1">Heme-binding protein able to scavenge peroxynitrite and to protect free L-tyrosine against peroxynitrite-mediated nitration, by acting as a peroxynitrite isomerase that converts peroxynitrite to nitrate. Therefore, this protein likely plays a role in peroxynitrite sensing and in the detoxification of reactive nitrogen and oxygen species (RNS and ROS, respectively). Is able to bind nitric oxide (NO) in vitro, but may act as a sensor of peroxynitrite levels in vivo.</text>
</comment>
<evidence type="ECO:0000259" key="2">
    <source>
        <dbReference type="Pfam" id="PF08768"/>
    </source>
</evidence>
<dbReference type="GO" id="GO:0046872">
    <property type="term" value="F:metal ion binding"/>
    <property type="evidence" value="ECO:0007669"/>
    <property type="project" value="UniProtKB-KW"/>
</dbReference>
<feature type="binding site" evidence="1">
    <location>
        <position position="186"/>
    </location>
    <ligand>
        <name>heme b</name>
        <dbReference type="ChEBI" id="CHEBI:60344"/>
    </ligand>
</feature>
<feature type="domain" description="THAP4-like heme-binding" evidence="2">
    <location>
        <begin position="11"/>
        <end position="225"/>
    </location>
</feature>
<dbReference type="PANTHER" id="PTHR15854">
    <property type="entry name" value="THAP4 PROTEIN"/>
    <property type="match status" value="1"/>
</dbReference>
<name>A0A4R9AY19_9MICO</name>
<dbReference type="AlphaFoldDB" id="A0A4R9AY19"/>
<comment type="caution">
    <text evidence="3">The sequence shown here is derived from an EMBL/GenBank/DDBJ whole genome shotgun (WGS) entry which is preliminary data.</text>
</comment>
<dbReference type="EC" id="5.99.-.-" evidence="1"/>
<dbReference type="GO" id="GO:0062213">
    <property type="term" value="F:peroxynitrite isomerase activity"/>
    <property type="evidence" value="ECO:0007669"/>
    <property type="project" value="UniProtKB-UniRule"/>
</dbReference>
<dbReference type="InterPro" id="IPR045165">
    <property type="entry name" value="Nitrobindin"/>
</dbReference>
<keyword evidence="1" id="KW-0408">Iron</keyword>
<comment type="pathway">
    <text evidence="1">Nitrogen metabolism.</text>
</comment>
<dbReference type="EMBL" id="SOHL01000013">
    <property type="protein sequence ID" value="TFD71349.1"/>
    <property type="molecule type" value="Genomic_DNA"/>
</dbReference>